<dbReference type="PANTHER" id="PTHR15298:SF1">
    <property type="entry name" value="GLYCINE N-ACYLTRANSFERASE-LIKE PROTEIN"/>
    <property type="match status" value="1"/>
</dbReference>
<dbReference type="EMBL" id="CAJNOJ010000260">
    <property type="protein sequence ID" value="CAF1346990.1"/>
    <property type="molecule type" value="Genomic_DNA"/>
</dbReference>
<dbReference type="AlphaFoldDB" id="A0A815E7K1"/>
<keyword evidence="5" id="KW-1185">Reference proteome</keyword>
<reference evidence="3" key="1">
    <citation type="submission" date="2021-02" db="EMBL/GenBank/DDBJ databases">
        <authorList>
            <person name="Nowell W R."/>
        </authorList>
    </citation>
    <scope>NUCLEOTIDE SEQUENCE</scope>
</reference>
<dbReference type="EMBL" id="CAJNOR010002557">
    <property type="protein sequence ID" value="CAF1310964.1"/>
    <property type="molecule type" value="Genomic_DNA"/>
</dbReference>
<gene>
    <name evidence="4" type="ORF">EDS130_LOCUS33056</name>
    <name evidence="3" type="ORF">XAT740_LOCUS29381</name>
</gene>
<dbReference type="GO" id="GO:0047961">
    <property type="term" value="F:glycine N-acyltransferase activity"/>
    <property type="evidence" value="ECO:0007669"/>
    <property type="project" value="InterPro"/>
</dbReference>
<dbReference type="OrthoDB" id="7305308at2759"/>
<proteinExistence type="inferred from homology"/>
<dbReference type="InterPro" id="IPR016181">
    <property type="entry name" value="Acyl_CoA_acyltransferase"/>
</dbReference>
<dbReference type="InterPro" id="IPR010313">
    <property type="entry name" value="Glycine_N-acyltransferase"/>
</dbReference>
<dbReference type="SUPFAM" id="SSF55729">
    <property type="entry name" value="Acyl-CoA N-acyltransferases (Nat)"/>
    <property type="match status" value="1"/>
</dbReference>
<evidence type="ECO:0000256" key="1">
    <source>
        <dbReference type="RuleBase" id="RU368002"/>
    </source>
</evidence>
<dbReference type="Proteomes" id="UP000663828">
    <property type="component" value="Unassembled WGS sequence"/>
</dbReference>
<dbReference type="Gene3D" id="3.40.630.30">
    <property type="match status" value="1"/>
</dbReference>
<evidence type="ECO:0000259" key="2">
    <source>
        <dbReference type="Pfam" id="PF08445"/>
    </source>
</evidence>
<keyword evidence="1" id="KW-0012">Acyltransferase</keyword>
<evidence type="ECO:0000313" key="3">
    <source>
        <dbReference type="EMBL" id="CAF1310964.1"/>
    </source>
</evidence>
<comment type="similarity">
    <text evidence="1">Belongs to the glycine N-acyltransferase family.</text>
</comment>
<keyword evidence="1" id="KW-0808">Transferase</keyword>
<feature type="domain" description="GCN5-related N-acetyltransferase Rv2170-like" evidence="2">
    <location>
        <begin position="252"/>
        <end position="328"/>
    </location>
</feature>
<comment type="caution">
    <text evidence="3">The sequence shown here is derived from an EMBL/GenBank/DDBJ whole genome shotgun (WGS) entry which is preliminary data.</text>
</comment>
<dbReference type="GO" id="GO:0005739">
    <property type="term" value="C:mitochondrion"/>
    <property type="evidence" value="ECO:0007669"/>
    <property type="project" value="InterPro"/>
</dbReference>
<protein>
    <recommendedName>
        <fullName evidence="1">Glycine N-acyltransferase-like protein</fullName>
        <ecNumber evidence="1">2.3.1.-</ecNumber>
    </recommendedName>
</protein>
<dbReference type="InterPro" id="IPR013653">
    <property type="entry name" value="GCN5-like_dom"/>
</dbReference>
<dbReference type="Proteomes" id="UP000663852">
    <property type="component" value="Unassembled WGS sequence"/>
</dbReference>
<dbReference type="PANTHER" id="PTHR15298">
    <property type="entry name" value="L-COA N-ACYLTRANSFERASE-RELATED"/>
    <property type="match status" value="1"/>
</dbReference>
<name>A0A815E7K1_ADIRI</name>
<dbReference type="EC" id="2.3.1.-" evidence="1"/>
<organism evidence="3 5">
    <name type="scientific">Adineta ricciae</name>
    <name type="common">Rotifer</name>
    <dbReference type="NCBI Taxonomy" id="249248"/>
    <lineage>
        <taxon>Eukaryota</taxon>
        <taxon>Metazoa</taxon>
        <taxon>Spiralia</taxon>
        <taxon>Gnathifera</taxon>
        <taxon>Rotifera</taxon>
        <taxon>Eurotatoria</taxon>
        <taxon>Bdelloidea</taxon>
        <taxon>Adinetida</taxon>
        <taxon>Adinetidae</taxon>
        <taxon>Adineta</taxon>
    </lineage>
</organism>
<dbReference type="Pfam" id="PF08445">
    <property type="entry name" value="FR47"/>
    <property type="match status" value="1"/>
</dbReference>
<evidence type="ECO:0000313" key="4">
    <source>
        <dbReference type="EMBL" id="CAF1346990.1"/>
    </source>
</evidence>
<accession>A0A815E7K1</accession>
<evidence type="ECO:0000313" key="5">
    <source>
        <dbReference type="Proteomes" id="UP000663828"/>
    </source>
</evidence>
<sequence>MLIDPMIYSHLKYATIDSNNSDYPHHQGPDGDLVAKIKNFQQRIDLSTRAMKNLQLVLEFLREYHPRSLSLYNLLNNIQSNLINEENFSSIELFVNDPVRIKCVLLIYSQITSASTDKKPTKTIIRFYCDEKDNEILLSMLKQYIPEPTTEKILIKACDQRFSLIVQDHFRNLGLSVSYIHSCYQMSYSKETIENQRITMKHSYPSDIAIRPLSIADADIVNDNWAYKDEFSLCRIKYQIEHLPTLGAYCDGQLMSWCLTQYDGCIGMAFTKPSARRFGLQSLLVTYLAFELLKYQEHIVDFVACDNDISLNMMNKMGWKNVCQMDWIGFVGKSNKIQ</sequence>